<dbReference type="AlphaFoldDB" id="A0A0L7L0Z1"/>
<organism evidence="1 2">
    <name type="scientific">Operophtera brumata</name>
    <name type="common">Winter moth</name>
    <name type="synonym">Phalaena brumata</name>
    <dbReference type="NCBI Taxonomy" id="104452"/>
    <lineage>
        <taxon>Eukaryota</taxon>
        <taxon>Metazoa</taxon>
        <taxon>Ecdysozoa</taxon>
        <taxon>Arthropoda</taxon>
        <taxon>Hexapoda</taxon>
        <taxon>Insecta</taxon>
        <taxon>Pterygota</taxon>
        <taxon>Neoptera</taxon>
        <taxon>Endopterygota</taxon>
        <taxon>Lepidoptera</taxon>
        <taxon>Glossata</taxon>
        <taxon>Ditrysia</taxon>
        <taxon>Geometroidea</taxon>
        <taxon>Geometridae</taxon>
        <taxon>Larentiinae</taxon>
        <taxon>Operophtera</taxon>
    </lineage>
</organism>
<dbReference type="Proteomes" id="UP000037510">
    <property type="component" value="Unassembled WGS sequence"/>
</dbReference>
<gene>
    <name evidence="1" type="ORF">OBRU01_17476</name>
</gene>
<dbReference type="STRING" id="104452.A0A0L7L0Z1"/>
<protein>
    <submittedName>
        <fullName evidence="1">Dynein heavy chain 7, axonemal</fullName>
    </submittedName>
</protein>
<evidence type="ECO:0000313" key="1">
    <source>
        <dbReference type="EMBL" id="KOB68986.1"/>
    </source>
</evidence>
<accession>A0A0L7L0Z1</accession>
<proteinExistence type="predicted"/>
<comment type="caution">
    <text evidence="1">The sequence shown here is derived from an EMBL/GenBank/DDBJ whole genome shotgun (WGS) entry which is preliminary data.</text>
</comment>
<reference evidence="1 2" key="1">
    <citation type="journal article" date="2015" name="Genome Biol. Evol.">
        <title>The genome of winter moth (Operophtera brumata) provides a genomic perspective on sexual dimorphism and phenology.</title>
        <authorList>
            <person name="Derks M.F."/>
            <person name="Smit S."/>
            <person name="Salis L."/>
            <person name="Schijlen E."/>
            <person name="Bossers A."/>
            <person name="Mateman C."/>
            <person name="Pijl A.S."/>
            <person name="de Ridder D."/>
            <person name="Groenen M.A."/>
            <person name="Visser M.E."/>
            <person name="Megens H.J."/>
        </authorList>
    </citation>
    <scope>NUCLEOTIDE SEQUENCE [LARGE SCALE GENOMIC DNA]</scope>
    <source>
        <strain evidence="1">WM2013NL</strain>
        <tissue evidence="1">Head and thorax</tissue>
    </source>
</reference>
<dbReference type="EMBL" id="JTDY01003802">
    <property type="protein sequence ID" value="KOB68986.1"/>
    <property type="molecule type" value="Genomic_DNA"/>
</dbReference>
<keyword evidence="2" id="KW-1185">Reference proteome</keyword>
<name>A0A0L7L0Z1_OPEBR</name>
<feature type="non-terminal residue" evidence="1">
    <location>
        <position position="175"/>
    </location>
</feature>
<sequence length="175" mass="20273">MKSFTAMRKAQEDFRIKLMNLICQSGPGDAGDAIASDQEKNMQQYYYYLHYGIDTIHAESLEEEDTPLKQELAKKDDAWRQRYAQAKKYLTKNLYSGSKKKLTPDPKHASKMKHFYNCLGCIMTYNLQTLCLKSMQEFTNYIMDVGPIIGDDLVDDHKDLIADLIRVQRIGLECR</sequence>
<evidence type="ECO:0000313" key="2">
    <source>
        <dbReference type="Proteomes" id="UP000037510"/>
    </source>
</evidence>